<reference evidence="1" key="1">
    <citation type="journal article" date="2023" name="bioRxiv">
        <title>Improved chromosome-level genome assembly for marigold (Tagetes erecta).</title>
        <authorList>
            <person name="Jiang F."/>
            <person name="Yuan L."/>
            <person name="Wang S."/>
            <person name="Wang H."/>
            <person name="Xu D."/>
            <person name="Wang A."/>
            <person name="Fan W."/>
        </authorList>
    </citation>
    <scope>NUCLEOTIDE SEQUENCE</scope>
    <source>
        <strain evidence="1">WSJ</strain>
        <tissue evidence="1">Leaf</tissue>
    </source>
</reference>
<evidence type="ECO:0000313" key="2">
    <source>
        <dbReference type="Proteomes" id="UP001229421"/>
    </source>
</evidence>
<organism evidence="1 2">
    <name type="scientific">Tagetes erecta</name>
    <name type="common">African marigold</name>
    <dbReference type="NCBI Taxonomy" id="13708"/>
    <lineage>
        <taxon>Eukaryota</taxon>
        <taxon>Viridiplantae</taxon>
        <taxon>Streptophyta</taxon>
        <taxon>Embryophyta</taxon>
        <taxon>Tracheophyta</taxon>
        <taxon>Spermatophyta</taxon>
        <taxon>Magnoliopsida</taxon>
        <taxon>eudicotyledons</taxon>
        <taxon>Gunneridae</taxon>
        <taxon>Pentapetalae</taxon>
        <taxon>asterids</taxon>
        <taxon>campanulids</taxon>
        <taxon>Asterales</taxon>
        <taxon>Asteraceae</taxon>
        <taxon>Asteroideae</taxon>
        <taxon>Heliantheae alliance</taxon>
        <taxon>Tageteae</taxon>
        <taxon>Tagetes</taxon>
    </lineage>
</organism>
<comment type="caution">
    <text evidence="1">The sequence shown here is derived from an EMBL/GenBank/DDBJ whole genome shotgun (WGS) entry which is preliminary data.</text>
</comment>
<name>A0AAD8K753_TARER</name>
<protein>
    <submittedName>
        <fullName evidence="1">Uncharacterized protein</fullName>
    </submittedName>
</protein>
<accession>A0AAD8K753</accession>
<dbReference type="AlphaFoldDB" id="A0AAD8K753"/>
<evidence type="ECO:0000313" key="1">
    <source>
        <dbReference type="EMBL" id="KAK1417134.1"/>
    </source>
</evidence>
<sequence length="67" mass="7371">MKLLKHEKLLWKVVVVVGEYGGGSSWSRGGRWCGSEADLSNFPLISSLNTPKTFAIPIFAFVGLNLF</sequence>
<proteinExistence type="predicted"/>
<keyword evidence="2" id="KW-1185">Reference proteome</keyword>
<dbReference type="EMBL" id="JAUHHV010000007">
    <property type="protein sequence ID" value="KAK1417134.1"/>
    <property type="molecule type" value="Genomic_DNA"/>
</dbReference>
<dbReference type="Proteomes" id="UP001229421">
    <property type="component" value="Unassembled WGS sequence"/>
</dbReference>
<gene>
    <name evidence="1" type="ORF">QVD17_26256</name>
</gene>